<protein>
    <submittedName>
        <fullName evidence="1">Uncharacterized protein</fullName>
    </submittedName>
</protein>
<dbReference type="AlphaFoldDB" id="A0AB34YX72"/>
<comment type="caution">
    <text evidence="1">The sequence shown here is derived from an EMBL/GenBank/DDBJ whole genome shotgun (WGS) entry which is preliminary data.</text>
</comment>
<accession>A0AB34YX72</accession>
<proteinExistence type="predicted"/>
<sequence length="94" mass="10306">MIDRLVYGKAFTNRHKCFGFITHQMRVKLNLCCDHANDRPETVDTRTSPVGEPGMVSPGRCTIATAGVFSVFVCPLRLLPDGASSGRFLGLPPR</sequence>
<keyword evidence="2" id="KW-1185">Reference proteome</keyword>
<dbReference type="Proteomes" id="UP000553980">
    <property type="component" value="Unassembled WGS sequence"/>
</dbReference>
<gene>
    <name evidence="1" type="ORF">GGQ79_004191</name>
</gene>
<dbReference type="EMBL" id="JACIEX010000012">
    <property type="protein sequence ID" value="MBB4095639.1"/>
    <property type="molecule type" value="Genomic_DNA"/>
</dbReference>
<organism evidence="1 2">
    <name type="scientific">Brucella pecoris</name>
    <dbReference type="NCBI Taxonomy" id="867683"/>
    <lineage>
        <taxon>Bacteria</taxon>
        <taxon>Pseudomonadati</taxon>
        <taxon>Pseudomonadota</taxon>
        <taxon>Alphaproteobacteria</taxon>
        <taxon>Hyphomicrobiales</taxon>
        <taxon>Brucellaceae</taxon>
        <taxon>Brucella/Ochrobactrum group</taxon>
        <taxon>Brucella</taxon>
    </lineage>
</organism>
<evidence type="ECO:0000313" key="2">
    <source>
        <dbReference type="Proteomes" id="UP000553980"/>
    </source>
</evidence>
<evidence type="ECO:0000313" key="1">
    <source>
        <dbReference type="EMBL" id="MBB4095639.1"/>
    </source>
</evidence>
<reference evidence="1 2" key="1">
    <citation type="submission" date="2020-08" db="EMBL/GenBank/DDBJ databases">
        <title>Genomic Encyclopedia of Type Strains, Phase IV (KMG-IV): sequencing the most valuable type-strain genomes for metagenomic binning, comparative biology and taxonomic classification.</title>
        <authorList>
            <person name="Goeker M."/>
        </authorList>
    </citation>
    <scope>NUCLEOTIDE SEQUENCE [LARGE SCALE GENOMIC DNA]</scope>
    <source>
        <strain evidence="1 2">DSM 23868</strain>
    </source>
</reference>
<name>A0AB34YX72_9HYPH</name>